<keyword evidence="3" id="KW-0547">Nucleotide-binding</keyword>
<dbReference type="GO" id="GO:0005524">
    <property type="term" value="F:ATP binding"/>
    <property type="evidence" value="ECO:0007669"/>
    <property type="project" value="UniProtKB-KW"/>
</dbReference>
<dbReference type="Gene3D" id="3.40.50.300">
    <property type="entry name" value="P-loop containing nucleotide triphosphate hydrolases"/>
    <property type="match status" value="1"/>
</dbReference>
<feature type="domain" description="Magnesium chelatase ChlI-like catalytic" evidence="2">
    <location>
        <begin position="2"/>
        <end position="50"/>
    </location>
</feature>
<accession>A0A948W7U1</accession>
<gene>
    <name evidence="3" type="ORF">KJ970_13885</name>
</gene>
<dbReference type="InterPro" id="IPR027417">
    <property type="entry name" value="P-loop_NTPase"/>
</dbReference>
<dbReference type="Proteomes" id="UP000777784">
    <property type="component" value="Unassembled WGS sequence"/>
</dbReference>
<reference evidence="3" key="1">
    <citation type="submission" date="2021-05" db="EMBL/GenBank/DDBJ databases">
        <title>Energy efficiency and biological interactions define the core microbiome of deep oligotrophic groundwater.</title>
        <authorList>
            <person name="Mehrshad M."/>
            <person name="Lopez-Fernandez M."/>
            <person name="Bell E."/>
            <person name="Bernier-Latmani R."/>
            <person name="Bertilsson S."/>
            <person name="Dopson M."/>
        </authorList>
    </citation>
    <scope>NUCLEOTIDE SEQUENCE</scope>
    <source>
        <strain evidence="3">Modern_marine.mb.64</strain>
    </source>
</reference>
<keyword evidence="3" id="KW-0067">ATP-binding</keyword>
<comment type="caution">
    <text evidence="3">The sequence shown here is derived from an EMBL/GenBank/DDBJ whole genome shotgun (WGS) entry which is preliminary data.</text>
</comment>
<name>A0A948W7U1_UNCEI</name>
<protein>
    <submittedName>
        <fullName evidence="3">ATP-binding protein</fullName>
    </submittedName>
</protein>
<sequence>MATQGCPCGQSGSSDSSRKPCRCSEGQKHRYLNRISGPLMDRFDLHVHVSS</sequence>
<dbReference type="AlphaFoldDB" id="A0A948W7U1"/>
<evidence type="ECO:0000256" key="1">
    <source>
        <dbReference type="SAM" id="MobiDB-lite"/>
    </source>
</evidence>
<organism evidence="3 4">
    <name type="scientific">Eiseniibacteriota bacterium</name>
    <dbReference type="NCBI Taxonomy" id="2212470"/>
    <lineage>
        <taxon>Bacteria</taxon>
        <taxon>Candidatus Eiseniibacteriota</taxon>
    </lineage>
</organism>
<feature type="non-terminal residue" evidence="3">
    <location>
        <position position="51"/>
    </location>
</feature>
<evidence type="ECO:0000313" key="4">
    <source>
        <dbReference type="Proteomes" id="UP000777784"/>
    </source>
</evidence>
<dbReference type="EMBL" id="JAHJDP010000082">
    <property type="protein sequence ID" value="MBU2692006.1"/>
    <property type="molecule type" value="Genomic_DNA"/>
</dbReference>
<evidence type="ECO:0000313" key="3">
    <source>
        <dbReference type="EMBL" id="MBU2692006.1"/>
    </source>
</evidence>
<evidence type="ECO:0000259" key="2">
    <source>
        <dbReference type="Pfam" id="PF01078"/>
    </source>
</evidence>
<feature type="region of interest" description="Disordered" evidence="1">
    <location>
        <begin position="1"/>
        <end position="23"/>
    </location>
</feature>
<dbReference type="Pfam" id="PF01078">
    <property type="entry name" value="Mg_chelatase"/>
    <property type="match status" value="1"/>
</dbReference>
<dbReference type="InterPro" id="IPR000523">
    <property type="entry name" value="Mg_chelatse_chII-like_cat_dom"/>
</dbReference>
<proteinExistence type="predicted"/>